<accession>A0A0G1PL44</accession>
<dbReference type="Proteomes" id="UP000034705">
    <property type="component" value="Unassembled WGS sequence"/>
</dbReference>
<dbReference type="EMBL" id="LCMG01000009">
    <property type="protein sequence ID" value="KKU33461.1"/>
    <property type="molecule type" value="Genomic_DNA"/>
</dbReference>
<sequence>MDDQEYEVPLDLESKDIVYLDSSLIVHVHKGCFYFIEKRYPPARLSTYEGERSILPRNVFCDDFTYLGSKLAVIASTSERSGANFLVDLEGQPLDPPGTFTRFQRRDGRLTAIGRSHEQVFHPVTEHGDVCENVVLREVHSHIIGGRFYFVTSNRPQKIYTSDGEPVGDPRGYNDQFFLCEKDGRLTIVTKNAGNPGWWIYDEEGNPVKEVKIDARIYLVSTVNGKYFFATEKFFEHCLTDEDGFIITKLPENTTIKEVIPSCDQLVLLGQERIEDPFGADQIEQAYYDQHGNVIARYPEYASTQSPILIGGNYIFVSENPEDISNKIIHLKISSEETCVVASFKRVYALEAIDEHRFYVVGIEEKSNGTFQMAKRVYDVRNIL</sequence>
<name>A0A0G1PL44_9BACT</name>
<evidence type="ECO:0000313" key="1">
    <source>
        <dbReference type="EMBL" id="KKU33461.1"/>
    </source>
</evidence>
<evidence type="ECO:0000313" key="2">
    <source>
        <dbReference type="Proteomes" id="UP000034705"/>
    </source>
</evidence>
<dbReference type="AlphaFoldDB" id="A0A0G1PL44"/>
<organism evidence="1 2">
    <name type="scientific">Candidatus Uhrbacteria bacterium GW2011_GWF2_46_218</name>
    <dbReference type="NCBI Taxonomy" id="1619001"/>
    <lineage>
        <taxon>Bacteria</taxon>
        <taxon>Candidatus Uhriibacteriota</taxon>
    </lineage>
</organism>
<gene>
    <name evidence="1" type="ORF">UX45_C0009G0029</name>
</gene>
<proteinExistence type="predicted"/>
<protein>
    <submittedName>
        <fullName evidence="1">Uncharacterized protein</fullName>
    </submittedName>
</protein>
<reference evidence="1 2" key="1">
    <citation type="journal article" date="2015" name="Nature">
        <title>rRNA introns, odd ribosomes, and small enigmatic genomes across a large radiation of phyla.</title>
        <authorList>
            <person name="Brown C.T."/>
            <person name="Hug L.A."/>
            <person name="Thomas B.C."/>
            <person name="Sharon I."/>
            <person name="Castelle C.J."/>
            <person name="Singh A."/>
            <person name="Wilkins M.J."/>
            <person name="Williams K.H."/>
            <person name="Banfield J.F."/>
        </authorList>
    </citation>
    <scope>NUCLEOTIDE SEQUENCE [LARGE SCALE GENOMIC DNA]</scope>
</reference>
<comment type="caution">
    <text evidence="1">The sequence shown here is derived from an EMBL/GenBank/DDBJ whole genome shotgun (WGS) entry which is preliminary data.</text>
</comment>